<proteinExistence type="inferred from homology"/>
<comment type="caution">
    <text evidence="3">The sequence shown here is derived from an EMBL/GenBank/DDBJ whole genome shotgun (WGS) entry which is preliminary data.</text>
</comment>
<dbReference type="Gene3D" id="3.90.950.20">
    <property type="entry name" value="CinA-like"/>
    <property type="match status" value="1"/>
</dbReference>
<organism evidence="3 4">
    <name type="scientific">Streptococcus anginosus F0211</name>
    <dbReference type="NCBI Taxonomy" id="706437"/>
    <lineage>
        <taxon>Bacteria</taxon>
        <taxon>Bacillati</taxon>
        <taxon>Bacillota</taxon>
        <taxon>Bacilli</taxon>
        <taxon>Lactobacillales</taxon>
        <taxon>Streptococcaceae</taxon>
        <taxon>Streptococcus</taxon>
        <taxon>Streptococcus anginosus group</taxon>
    </lineage>
</organism>
<dbReference type="Pfam" id="PF02464">
    <property type="entry name" value="CinA"/>
    <property type="match status" value="1"/>
</dbReference>
<sequence length="446" mass="48461">MKINFFKIFCDKIKSIANSKVGGFMKAEIIAVGTEILTGQIVNTNAQFLSEKLASLGVDVYFQTAVGDNEARLLSILEIARNRSNLIILTGGLGPTEDDLTKQTLSKFLNRRLVFDRMATEKLDRFFASRPDYVRTPNNERQAQIVEGSTSLQNETGLAVGGVIEVSGVTYVVLPGPPSELKPMVNNELVPLLATGQKLYSRVLRFFGIGESQLVTLLGDLIDTQTDPTIAPYAKTGEVTLRLSTKATSQKEADVKFTRLEKKILAVQTFEKQHLADLFYAYGDDNSLGQTAFELLRRAGKTVTAAESLTAGLFQATLANFAGASNVFSGGFVTYSMEEKSRMLGIPLADLEKHGVVSAFTAEKMAEQARKLTASDYAVSLTGVAGPDSLEGHPAGTVYIGLATTEDVQSIKVNIAGRSRTDVRKIAVLHAFNLLRKTLSKNENML</sequence>
<dbReference type="CDD" id="cd00885">
    <property type="entry name" value="cinA"/>
    <property type="match status" value="1"/>
</dbReference>
<dbReference type="SMART" id="SM00852">
    <property type="entry name" value="MoCF_biosynth"/>
    <property type="match status" value="1"/>
</dbReference>
<evidence type="ECO:0000313" key="3">
    <source>
        <dbReference type="EMBL" id="EFU23033.1"/>
    </source>
</evidence>
<comment type="similarity">
    <text evidence="1">Belongs to the CinA family.</text>
</comment>
<gene>
    <name evidence="1" type="primary">cinA</name>
    <name evidence="3" type="ORF">HMPREF0813_00275</name>
</gene>
<dbReference type="eggNOG" id="COG1058">
    <property type="taxonomic scope" value="Bacteria"/>
</dbReference>
<feature type="domain" description="MoaB/Mog" evidence="2">
    <location>
        <begin position="28"/>
        <end position="196"/>
    </location>
</feature>
<accession>E6IZE4</accession>
<dbReference type="InterPro" id="IPR001453">
    <property type="entry name" value="MoaB/Mog_dom"/>
</dbReference>
<dbReference type="AlphaFoldDB" id="E6IZE4"/>
<evidence type="ECO:0000313" key="4">
    <source>
        <dbReference type="Proteomes" id="UP000002973"/>
    </source>
</evidence>
<dbReference type="NCBIfam" id="TIGR00177">
    <property type="entry name" value="molyb_syn"/>
    <property type="match status" value="1"/>
</dbReference>
<dbReference type="SUPFAM" id="SSF53218">
    <property type="entry name" value="Molybdenum cofactor biosynthesis proteins"/>
    <property type="match status" value="1"/>
</dbReference>
<dbReference type="Gene3D" id="3.40.980.10">
    <property type="entry name" value="MoaB/Mog-like domain"/>
    <property type="match status" value="1"/>
</dbReference>
<evidence type="ECO:0000259" key="2">
    <source>
        <dbReference type="SMART" id="SM00852"/>
    </source>
</evidence>
<protein>
    <recommendedName>
        <fullName evidence="1">Putative competence-damage inducible protein</fullName>
    </recommendedName>
</protein>
<dbReference type="PANTHER" id="PTHR13939:SF0">
    <property type="entry name" value="NMN AMIDOHYDROLASE-LIKE PROTEIN YFAY"/>
    <property type="match status" value="1"/>
</dbReference>
<dbReference type="EMBL" id="AECT01000004">
    <property type="protein sequence ID" value="EFU23033.1"/>
    <property type="molecule type" value="Genomic_DNA"/>
</dbReference>
<reference evidence="3 4" key="1">
    <citation type="submission" date="2010-11" db="EMBL/GenBank/DDBJ databases">
        <authorList>
            <person name="Weinstock G."/>
            <person name="Sodergren E."/>
            <person name="Clifton S."/>
            <person name="Fulton L."/>
            <person name="Fulton B."/>
            <person name="Courtney L."/>
            <person name="Fronick C."/>
            <person name="Harrison M."/>
            <person name="Strong C."/>
            <person name="Farmer C."/>
            <person name="Delahaunty K."/>
            <person name="Markovic C."/>
            <person name="Hall O."/>
            <person name="Minx P."/>
            <person name="Tomlinson C."/>
            <person name="Mitreva M."/>
            <person name="Hou S."/>
            <person name="Chen J."/>
            <person name="Wollam A."/>
            <person name="Pepin K.H."/>
            <person name="Johnson M."/>
            <person name="Bhonagiri V."/>
            <person name="Zhang X."/>
            <person name="Suruliraj S."/>
            <person name="Warren W."/>
            <person name="Chinwalla A."/>
            <person name="Mardis E.R."/>
            <person name="Wilson R.K."/>
        </authorList>
    </citation>
    <scope>NUCLEOTIDE SEQUENCE [LARGE SCALE GENOMIC DNA]</scope>
    <source>
        <strain evidence="3 4">F0211</strain>
    </source>
</reference>
<dbReference type="Proteomes" id="UP000002973">
    <property type="component" value="Unassembled WGS sequence"/>
</dbReference>
<dbReference type="Pfam" id="PF00994">
    <property type="entry name" value="MoCF_biosynth"/>
    <property type="match status" value="1"/>
</dbReference>
<dbReference type="PANTHER" id="PTHR13939">
    <property type="entry name" value="NICOTINAMIDE-NUCLEOTIDE AMIDOHYDROLASE PNCC"/>
    <property type="match status" value="1"/>
</dbReference>
<evidence type="ECO:0000256" key="1">
    <source>
        <dbReference type="HAMAP-Rule" id="MF_00226"/>
    </source>
</evidence>
<name>E6IZE4_STRAP</name>
<dbReference type="InterPro" id="IPR041424">
    <property type="entry name" value="CinA_KH"/>
</dbReference>
<dbReference type="InterPro" id="IPR050101">
    <property type="entry name" value="CinA"/>
</dbReference>
<dbReference type="Pfam" id="PF18146">
    <property type="entry name" value="CinA_KH"/>
    <property type="match status" value="1"/>
</dbReference>
<dbReference type="PIRSF" id="PIRSF006728">
    <property type="entry name" value="CinA"/>
    <property type="match status" value="1"/>
</dbReference>
<dbReference type="NCBIfam" id="TIGR00199">
    <property type="entry name" value="PncC_domain"/>
    <property type="match status" value="1"/>
</dbReference>
<dbReference type="InterPro" id="IPR036425">
    <property type="entry name" value="MoaB/Mog-like_dom_sf"/>
</dbReference>
<dbReference type="NCBIfam" id="NF001813">
    <property type="entry name" value="PRK00549.1"/>
    <property type="match status" value="1"/>
</dbReference>
<dbReference type="SUPFAM" id="SSF142433">
    <property type="entry name" value="CinA-like"/>
    <property type="match status" value="1"/>
</dbReference>
<dbReference type="HAMAP" id="MF_00226_B">
    <property type="entry name" value="CinA_B"/>
    <property type="match status" value="1"/>
</dbReference>
<dbReference type="NCBIfam" id="TIGR00200">
    <property type="entry name" value="cinA_nterm"/>
    <property type="match status" value="1"/>
</dbReference>
<dbReference type="Gene3D" id="3.30.70.2860">
    <property type="match status" value="1"/>
</dbReference>
<dbReference type="InterPro" id="IPR036653">
    <property type="entry name" value="CinA-like_C"/>
</dbReference>
<dbReference type="InterPro" id="IPR008135">
    <property type="entry name" value="Competence-induced_CinA"/>
</dbReference>
<dbReference type="eggNOG" id="COG1546">
    <property type="taxonomic scope" value="Bacteria"/>
</dbReference>
<dbReference type="InterPro" id="IPR008136">
    <property type="entry name" value="CinA_C"/>
</dbReference>